<evidence type="ECO:0000256" key="2">
    <source>
        <dbReference type="ARBA" id="ARBA00022679"/>
    </source>
</evidence>
<protein>
    <submittedName>
        <fullName evidence="7">Antitermination protein NusB</fullName>
    </submittedName>
</protein>
<dbReference type="Pfam" id="PF01029">
    <property type="entry name" value="NusB"/>
    <property type="match status" value="1"/>
</dbReference>
<evidence type="ECO:0000313" key="8">
    <source>
        <dbReference type="Proteomes" id="UP000823821"/>
    </source>
</evidence>
<feature type="binding site" evidence="5">
    <location>
        <position position="380"/>
    </location>
    <ligand>
        <name>S-adenosyl-L-methionine</name>
        <dbReference type="ChEBI" id="CHEBI:59789"/>
    </ligand>
</feature>
<feature type="domain" description="SAM-dependent MTase RsmB/NOP-type" evidence="6">
    <location>
        <begin position="245"/>
        <end position="525"/>
    </location>
</feature>
<feature type="binding site" evidence="5">
    <location>
        <position position="425"/>
    </location>
    <ligand>
        <name>S-adenosyl-L-methionine</name>
        <dbReference type="ChEBI" id="CHEBI:59789"/>
    </ligand>
</feature>
<dbReference type="InterPro" id="IPR035926">
    <property type="entry name" value="NusB-like_sf"/>
</dbReference>
<feature type="active site" description="Nucleophile" evidence="5">
    <location>
        <position position="477"/>
    </location>
</feature>
<organism evidence="7 8">
    <name type="scientific">Candidatus Desulfovibrio intestinavium</name>
    <dbReference type="NCBI Taxonomy" id="2838534"/>
    <lineage>
        <taxon>Bacteria</taxon>
        <taxon>Pseudomonadati</taxon>
        <taxon>Thermodesulfobacteriota</taxon>
        <taxon>Desulfovibrionia</taxon>
        <taxon>Desulfovibrionales</taxon>
        <taxon>Desulfovibrionaceae</taxon>
        <taxon>Desulfovibrio</taxon>
    </lineage>
</organism>
<dbReference type="Gene3D" id="1.10.940.10">
    <property type="entry name" value="NusB-like"/>
    <property type="match status" value="1"/>
</dbReference>
<accession>A0A9D2HKS1</accession>
<gene>
    <name evidence="7" type="ORF">H9784_04080</name>
</gene>
<dbReference type="Gene3D" id="3.40.50.150">
    <property type="entry name" value="Vaccinia Virus protein VP39"/>
    <property type="match status" value="1"/>
</dbReference>
<sequence length="525" mass="56386">MDVNGQEHEGTPFAEKGRLRRLGPSPLALCLRALCLLDAHHASGCTVQAALQTVFGPSRQGHDAAPDGVMDSGKLRAACHVAPAGPNARDRALAAELTYGALRHERRLGFVLGKCVSKPQGLPLPLRRLLQAGTYALLFLERVPPHAVVHTAVNLASSLYGSRLGGLVNAALRAVQRLGDGPRQRAFYEGPEPLDFFAEKELSPRADPEAEDPFALAARYYGLPSALAACLVEEARGLPERVEALFRRSSERPWNGWRINASRPGAARLRRELLDSAASGAMHGEQFPAGLNGAVMAVSDWGLALPPGCLAHSADGRTLGELEADGLLSAQAAGSQQVLAALNLADWLREDRAIWDACAGQGGKGLALAEQGGRLVLCTDTSRARLARMAGQCARLRLRQPLLALADARHPVVRPVSWQGGIIADVPCSGLGVLARRPDIRRRPLAEMRRLVGIQAAILRGLAGCLAPGGELAYMTCTLRREENEAQVEGLLRDMPGLICLSQWKTPWDHPWLEGMFGARLRRVS</sequence>
<dbReference type="InterPro" id="IPR023267">
    <property type="entry name" value="RCMT"/>
</dbReference>
<dbReference type="InterPro" id="IPR001678">
    <property type="entry name" value="MeTrfase_RsmB-F_NOP2_dom"/>
</dbReference>
<evidence type="ECO:0000313" key="7">
    <source>
        <dbReference type="EMBL" id="HJA78740.1"/>
    </source>
</evidence>
<dbReference type="InterPro" id="IPR029063">
    <property type="entry name" value="SAM-dependent_MTases_sf"/>
</dbReference>
<proteinExistence type="inferred from homology"/>
<dbReference type="InterPro" id="IPR006027">
    <property type="entry name" value="NusB_RsmB_TIM44"/>
</dbReference>
<dbReference type="SUPFAM" id="SSF48013">
    <property type="entry name" value="NusB-like"/>
    <property type="match status" value="1"/>
</dbReference>
<dbReference type="PANTHER" id="PTHR22807">
    <property type="entry name" value="NOP2 YEAST -RELATED NOL1/NOP2/FMU SUN DOMAIN-CONTAINING"/>
    <property type="match status" value="1"/>
</dbReference>
<comment type="similarity">
    <text evidence="5">Belongs to the class I-like SAM-binding methyltransferase superfamily. RsmB/NOP family.</text>
</comment>
<evidence type="ECO:0000259" key="6">
    <source>
        <dbReference type="PROSITE" id="PS51686"/>
    </source>
</evidence>
<dbReference type="InterPro" id="IPR049560">
    <property type="entry name" value="MeTrfase_RsmB-F_NOP2_cat"/>
</dbReference>
<reference evidence="7" key="1">
    <citation type="journal article" date="2021" name="PeerJ">
        <title>Extensive microbial diversity within the chicken gut microbiome revealed by metagenomics and culture.</title>
        <authorList>
            <person name="Gilroy R."/>
            <person name="Ravi A."/>
            <person name="Getino M."/>
            <person name="Pursley I."/>
            <person name="Horton D.L."/>
            <person name="Alikhan N.F."/>
            <person name="Baker D."/>
            <person name="Gharbi K."/>
            <person name="Hall N."/>
            <person name="Watson M."/>
            <person name="Adriaenssens E.M."/>
            <person name="Foster-Nyarko E."/>
            <person name="Jarju S."/>
            <person name="Secka A."/>
            <person name="Antonio M."/>
            <person name="Oren A."/>
            <person name="Chaudhuri R.R."/>
            <person name="La Ragione R."/>
            <person name="Hildebrand F."/>
            <person name="Pallen M.J."/>
        </authorList>
    </citation>
    <scope>NUCLEOTIDE SEQUENCE</scope>
    <source>
        <strain evidence="7">5032</strain>
    </source>
</reference>
<dbReference type="GO" id="GO:0003723">
    <property type="term" value="F:RNA binding"/>
    <property type="evidence" value="ECO:0007669"/>
    <property type="project" value="UniProtKB-UniRule"/>
</dbReference>
<dbReference type="PRINTS" id="PR02008">
    <property type="entry name" value="RCMTFAMILY"/>
</dbReference>
<dbReference type="Proteomes" id="UP000823821">
    <property type="component" value="Unassembled WGS sequence"/>
</dbReference>
<name>A0A9D2HKS1_9BACT</name>
<dbReference type="PROSITE" id="PS51686">
    <property type="entry name" value="SAM_MT_RSMB_NOP"/>
    <property type="match status" value="1"/>
</dbReference>
<feature type="binding site" evidence="5">
    <location>
        <begin position="358"/>
        <end position="364"/>
    </location>
    <ligand>
        <name>S-adenosyl-L-methionine</name>
        <dbReference type="ChEBI" id="CHEBI:59789"/>
    </ligand>
</feature>
<keyword evidence="3 5" id="KW-0949">S-adenosyl-L-methionine</keyword>
<evidence type="ECO:0000256" key="3">
    <source>
        <dbReference type="ARBA" id="ARBA00022691"/>
    </source>
</evidence>
<dbReference type="GO" id="GO:0001510">
    <property type="term" value="P:RNA methylation"/>
    <property type="evidence" value="ECO:0007669"/>
    <property type="project" value="InterPro"/>
</dbReference>
<feature type="binding site" evidence="5">
    <location>
        <position position="407"/>
    </location>
    <ligand>
        <name>S-adenosyl-L-methionine</name>
        <dbReference type="ChEBI" id="CHEBI:59789"/>
    </ligand>
</feature>
<dbReference type="PANTHER" id="PTHR22807:SF53">
    <property type="entry name" value="RIBOSOMAL RNA SMALL SUBUNIT METHYLTRANSFERASE B-RELATED"/>
    <property type="match status" value="1"/>
</dbReference>
<keyword evidence="1 5" id="KW-0489">Methyltransferase</keyword>
<evidence type="ECO:0000256" key="5">
    <source>
        <dbReference type="PROSITE-ProRule" id="PRU01023"/>
    </source>
</evidence>
<dbReference type="AlphaFoldDB" id="A0A9D2HKS1"/>
<keyword evidence="2 5" id="KW-0808">Transferase</keyword>
<comment type="caution">
    <text evidence="7">The sequence shown here is derived from an EMBL/GenBank/DDBJ whole genome shotgun (WGS) entry which is preliminary data.</text>
</comment>
<evidence type="ECO:0000256" key="4">
    <source>
        <dbReference type="ARBA" id="ARBA00022884"/>
    </source>
</evidence>
<dbReference type="Pfam" id="PF01189">
    <property type="entry name" value="Methyltr_RsmB-F"/>
    <property type="match status" value="1"/>
</dbReference>
<keyword evidence="4 5" id="KW-0694">RNA-binding</keyword>
<dbReference type="GO" id="GO:0006355">
    <property type="term" value="P:regulation of DNA-templated transcription"/>
    <property type="evidence" value="ECO:0007669"/>
    <property type="project" value="InterPro"/>
</dbReference>
<reference evidence="7" key="2">
    <citation type="submission" date="2021-04" db="EMBL/GenBank/DDBJ databases">
        <authorList>
            <person name="Gilroy R."/>
        </authorList>
    </citation>
    <scope>NUCLEOTIDE SEQUENCE</scope>
    <source>
        <strain evidence="7">5032</strain>
    </source>
</reference>
<evidence type="ECO:0000256" key="1">
    <source>
        <dbReference type="ARBA" id="ARBA00022603"/>
    </source>
</evidence>
<dbReference type="GO" id="GO:0008173">
    <property type="term" value="F:RNA methyltransferase activity"/>
    <property type="evidence" value="ECO:0007669"/>
    <property type="project" value="InterPro"/>
</dbReference>
<dbReference type="SUPFAM" id="SSF53335">
    <property type="entry name" value="S-adenosyl-L-methionine-dependent methyltransferases"/>
    <property type="match status" value="1"/>
</dbReference>
<dbReference type="EMBL" id="DWZD01000026">
    <property type="protein sequence ID" value="HJA78740.1"/>
    <property type="molecule type" value="Genomic_DNA"/>
</dbReference>